<accession>A0ABV0SMX8</accession>
<keyword evidence="3" id="KW-1185">Reference proteome</keyword>
<feature type="transmembrane region" description="Helical" evidence="1">
    <location>
        <begin position="54"/>
        <end position="78"/>
    </location>
</feature>
<gene>
    <name evidence="2" type="ORF">ILYODFUR_020461</name>
</gene>
<evidence type="ECO:0000313" key="3">
    <source>
        <dbReference type="Proteomes" id="UP001482620"/>
    </source>
</evidence>
<dbReference type="Proteomes" id="UP001482620">
    <property type="component" value="Unassembled WGS sequence"/>
</dbReference>
<keyword evidence="1" id="KW-0812">Transmembrane</keyword>
<keyword evidence="1" id="KW-0472">Membrane</keyword>
<comment type="caution">
    <text evidence="2">The sequence shown here is derived from an EMBL/GenBank/DDBJ whole genome shotgun (WGS) entry which is preliminary data.</text>
</comment>
<evidence type="ECO:0000256" key="1">
    <source>
        <dbReference type="SAM" id="Phobius"/>
    </source>
</evidence>
<sequence>MFLSQKVDLKSSSVQSVHQEGPYFEMFCIVLGAAELCLQAGLAAKLTRRLDWGIPTNCCLILLGILGFPATCYLFVAAESKYKAFSRYVVNNCKYQKIKLNIFQWKFVTF</sequence>
<name>A0ABV0SMX8_9TELE</name>
<dbReference type="EMBL" id="JAHRIQ010002113">
    <property type="protein sequence ID" value="MEQ2221904.1"/>
    <property type="molecule type" value="Genomic_DNA"/>
</dbReference>
<proteinExistence type="predicted"/>
<organism evidence="2 3">
    <name type="scientific">Ilyodon furcidens</name>
    <name type="common">goldbreast splitfin</name>
    <dbReference type="NCBI Taxonomy" id="33524"/>
    <lineage>
        <taxon>Eukaryota</taxon>
        <taxon>Metazoa</taxon>
        <taxon>Chordata</taxon>
        <taxon>Craniata</taxon>
        <taxon>Vertebrata</taxon>
        <taxon>Euteleostomi</taxon>
        <taxon>Actinopterygii</taxon>
        <taxon>Neopterygii</taxon>
        <taxon>Teleostei</taxon>
        <taxon>Neoteleostei</taxon>
        <taxon>Acanthomorphata</taxon>
        <taxon>Ovalentaria</taxon>
        <taxon>Atherinomorphae</taxon>
        <taxon>Cyprinodontiformes</taxon>
        <taxon>Goodeidae</taxon>
        <taxon>Ilyodon</taxon>
    </lineage>
</organism>
<keyword evidence="1" id="KW-1133">Transmembrane helix</keyword>
<reference evidence="2 3" key="1">
    <citation type="submission" date="2021-06" db="EMBL/GenBank/DDBJ databases">
        <authorList>
            <person name="Palmer J.M."/>
        </authorList>
    </citation>
    <scope>NUCLEOTIDE SEQUENCE [LARGE SCALE GENOMIC DNA]</scope>
    <source>
        <strain evidence="3">if_2019</strain>
        <tissue evidence="2">Muscle</tissue>
    </source>
</reference>
<feature type="transmembrane region" description="Helical" evidence="1">
    <location>
        <begin position="21"/>
        <end position="42"/>
    </location>
</feature>
<protein>
    <submittedName>
        <fullName evidence="2">Uncharacterized protein</fullName>
    </submittedName>
</protein>
<evidence type="ECO:0000313" key="2">
    <source>
        <dbReference type="EMBL" id="MEQ2221904.1"/>
    </source>
</evidence>